<dbReference type="InterPro" id="IPR027417">
    <property type="entry name" value="P-loop_NTPase"/>
</dbReference>
<proteinExistence type="predicted"/>
<accession>A0A9W4T9X8</accession>
<dbReference type="Gene3D" id="3.40.50.300">
    <property type="entry name" value="P-loop containing nucleotide triphosphate hydrolases"/>
    <property type="match status" value="1"/>
</dbReference>
<dbReference type="AlphaFoldDB" id="A0A9W4T9X8"/>
<protein>
    <submittedName>
        <fullName evidence="2">13080_t:CDS:1</fullName>
    </submittedName>
</protein>
<dbReference type="Proteomes" id="UP001153678">
    <property type="component" value="Unassembled WGS sequence"/>
</dbReference>
<evidence type="ECO:0000256" key="1">
    <source>
        <dbReference type="SAM" id="MobiDB-lite"/>
    </source>
</evidence>
<feature type="region of interest" description="Disordered" evidence="1">
    <location>
        <begin position="93"/>
        <end position="123"/>
    </location>
</feature>
<evidence type="ECO:0000313" key="2">
    <source>
        <dbReference type="EMBL" id="CAI2197829.1"/>
    </source>
</evidence>
<dbReference type="SUPFAM" id="SSF52540">
    <property type="entry name" value="P-loop containing nucleoside triphosphate hydrolases"/>
    <property type="match status" value="1"/>
</dbReference>
<dbReference type="EMBL" id="CAMKVN010017179">
    <property type="protein sequence ID" value="CAI2197829.1"/>
    <property type="molecule type" value="Genomic_DNA"/>
</dbReference>
<organism evidence="2 3">
    <name type="scientific">Funneliformis geosporum</name>
    <dbReference type="NCBI Taxonomy" id="1117311"/>
    <lineage>
        <taxon>Eukaryota</taxon>
        <taxon>Fungi</taxon>
        <taxon>Fungi incertae sedis</taxon>
        <taxon>Mucoromycota</taxon>
        <taxon>Glomeromycotina</taxon>
        <taxon>Glomeromycetes</taxon>
        <taxon>Glomerales</taxon>
        <taxon>Glomeraceae</taxon>
        <taxon>Funneliformis</taxon>
    </lineage>
</organism>
<dbReference type="SUPFAM" id="SSF47769">
    <property type="entry name" value="SAM/Pointed domain"/>
    <property type="match status" value="1"/>
</dbReference>
<evidence type="ECO:0000313" key="3">
    <source>
        <dbReference type="Proteomes" id="UP001153678"/>
    </source>
</evidence>
<reference evidence="2" key="1">
    <citation type="submission" date="2022-08" db="EMBL/GenBank/DDBJ databases">
        <authorList>
            <person name="Kallberg Y."/>
            <person name="Tangrot J."/>
            <person name="Rosling A."/>
        </authorList>
    </citation>
    <scope>NUCLEOTIDE SEQUENCE</scope>
    <source>
        <strain evidence="2">Wild A</strain>
    </source>
</reference>
<dbReference type="Gene3D" id="1.10.150.50">
    <property type="entry name" value="Transcription Factor, Ets-1"/>
    <property type="match status" value="1"/>
</dbReference>
<name>A0A9W4T9X8_9GLOM</name>
<comment type="caution">
    <text evidence="2">The sequence shown here is derived from an EMBL/GenBank/DDBJ whole genome shotgun (WGS) entry which is preliminary data.</text>
</comment>
<feature type="non-terminal residue" evidence="2">
    <location>
        <position position="1"/>
    </location>
</feature>
<dbReference type="OrthoDB" id="2443036at2759"/>
<dbReference type="InterPro" id="IPR013761">
    <property type="entry name" value="SAM/pointed_sf"/>
</dbReference>
<sequence length="268" mass="30882">MDRENEPMSETAILPLVNIVKKEWKKDNVITFLQREDLNLDLDNEDIEIIRSKKIGGKAFLSLTKEELESYGLQPGPAIVIAELVKEIKGEQAATQNRAREAGPDHHKRKPRPNISTEGPIHPQSTTFMLPFLERDIFEDVFNGLYYERKSFVIHGPYQSGKTTFLLALEAALREKFDTDIIQFDMTGATGDISTNGPQVGFTNFLSYFIFQEYLDSSALYTKLQYWQRRLILLIDEFQFIFRSQDLLYFAKAFFNALSFNSHISYVA</sequence>
<keyword evidence="3" id="KW-1185">Reference proteome</keyword>
<gene>
    <name evidence="2" type="ORF">FWILDA_LOCUS18271</name>
</gene>